<evidence type="ECO:0000313" key="1">
    <source>
        <dbReference type="EMBL" id="VEA78022.1"/>
    </source>
</evidence>
<dbReference type="EMBL" id="LR134156">
    <property type="protein sequence ID" value="VEA78022.1"/>
    <property type="molecule type" value="Genomic_DNA"/>
</dbReference>
<organism evidence="1 2">
    <name type="scientific">Salmonella enterica subsp. arizonae</name>
    <dbReference type="NCBI Taxonomy" id="59203"/>
    <lineage>
        <taxon>Bacteria</taxon>
        <taxon>Pseudomonadati</taxon>
        <taxon>Pseudomonadota</taxon>
        <taxon>Gammaproteobacteria</taxon>
        <taxon>Enterobacterales</taxon>
        <taxon>Enterobacteriaceae</taxon>
        <taxon>Salmonella</taxon>
    </lineage>
</organism>
<reference evidence="1 2" key="1">
    <citation type="submission" date="2018-12" db="EMBL/GenBank/DDBJ databases">
        <authorList>
            <consortium name="Pathogen Informatics"/>
        </authorList>
    </citation>
    <scope>NUCLEOTIDE SEQUENCE [LARGE SCALE GENOMIC DNA]</scope>
    <source>
        <strain evidence="1 2">NCTC10047</strain>
    </source>
</reference>
<accession>A0A3S4G4J6</accession>
<dbReference type="AlphaFoldDB" id="A0A3S4G4J6"/>
<name>A0A3S4G4J6_SALER</name>
<sequence length="67" mass="7028">MKTAMGILVQAGKEGNFEFKDMAKNLPVLGAQFQALKMGGNEAAATMGAALQIAVRGHQPLMKPPTT</sequence>
<protein>
    <submittedName>
        <fullName evidence="1">Bacteriophage protein</fullName>
    </submittedName>
</protein>
<dbReference type="Proteomes" id="UP000275676">
    <property type="component" value="Chromosome"/>
</dbReference>
<proteinExistence type="predicted"/>
<gene>
    <name evidence="1" type="ORF">NCTC10047_03957</name>
</gene>
<evidence type="ECO:0000313" key="2">
    <source>
        <dbReference type="Proteomes" id="UP000275676"/>
    </source>
</evidence>